<organism evidence="3 4">
    <name type="scientific">Persicimonas caeni</name>
    <dbReference type="NCBI Taxonomy" id="2292766"/>
    <lineage>
        <taxon>Bacteria</taxon>
        <taxon>Deltaproteobacteria</taxon>
        <taxon>Bradymonadales</taxon>
        <taxon>Bradymonadaceae</taxon>
        <taxon>Persicimonas</taxon>
    </lineage>
</organism>
<keyword evidence="4" id="KW-1185">Reference proteome</keyword>
<dbReference type="EMBL" id="CP041186">
    <property type="protein sequence ID" value="QDG51415.1"/>
    <property type="molecule type" value="Genomic_DNA"/>
</dbReference>
<evidence type="ECO:0000256" key="1">
    <source>
        <dbReference type="SAM" id="MobiDB-lite"/>
    </source>
</evidence>
<dbReference type="PROSITE" id="PS51257">
    <property type="entry name" value="PROKAR_LIPOPROTEIN"/>
    <property type="match status" value="1"/>
</dbReference>
<feature type="compositionally biased region" description="Basic and acidic residues" evidence="1">
    <location>
        <begin position="29"/>
        <end position="52"/>
    </location>
</feature>
<keyword evidence="2" id="KW-0732">Signal</keyword>
<accession>A0A4Y6PUI3</accession>
<feature type="signal peptide" evidence="2">
    <location>
        <begin position="1"/>
        <end position="27"/>
    </location>
</feature>
<dbReference type="AlphaFoldDB" id="A0A4Y6PUI3"/>
<dbReference type="RefSeq" id="WP_141197898.1">
    <property type="nucleotide sequence ID" value="NZ_CP041186.1"/>
</dbReference>
<dbReference type="Proteomes" id="UP000315995">
    <property type="component" value="Chromosome"/>
</dbReference>
<proteinExistence type="predicted"/>
<evidence type="ECO:0000313" key="3">
    <source>
        <dbReference type="EMBL" id="QDG51415.1"/>
    </source>
</evidence>
<reference evidence="3 4" key="1">
    <citation type="submission" date="2019-06" db="EMBL/GenBank/DDBJ databases">
        <title>Persicimonas caeni gen. nov., sp. nov., a predatory bacterium isolated from solar saltern.</title>
        <authorList>
            <person name="Wang S."/>
        </authorList>
    </citation>
    <scope>NUCLEOTIDE SEQUENCE [LARGE SCALE GENOMIC DNA]</scope>
    <source>
        <strain evidence="3 4">YN101</strain>
    </source>
</reference>
<evidence type="ECO:0000256" key="2">
    <source>
        <dbReference type="SAM" id="SignalP"/>
    </source>
</evidence>
<feature type="chain" id="PRO_5030106467" description="Lipoprotein" evidence="2">
    <location>
        <begin position="28"/>
        <end position="204"/>
    </location>
</feature>
<name>A0A4Y6PUI3_PERCE</name>
<feature type="region of interest" description="Disordered" evidence="1">
    <location>
        <begin position="29"/>
        <end position="63"/>
    </location>
</feature>
<sequence length="204" mass="21829">MKTRMLIGRLGLILVVGGLALAGSACGDHDHDHEHDNNAHQEEELPPDHACEHAQNGPFVPENGTLQAAAESTGDLPVIHHGEWSTITLTDDDGDGAYEGFVTFEAKKDGGHRFFTSVAWAGEDGESTTDPYIVVTAPDGATDPTFEKKHPVGDDPGCVEVNFNHFYEGFAAGTSYLVEISGHPEETIAIVPVPEGEGDHDHDH</sequence>
<evidence type="ECO:0000313" key="4">
    <source>
        <dbReference type="Proteomes" id="UP000315995"/>
    </source>
</evidence>
<gene>
    <name evidence="3" type="ORF">FIV42_11880</name>
</gene>
<evidence type="ECO:0008006" key="5">
    <source>
        <dbReference type="Google" id="ProtNLM"/>
    </source>
</evidence>
<protein>
    <recommendedName>
        <fullName evidence="5">Lipoprotein</fullName>
    </recommendedName>
</protein>
<accession>A0A5B8Y984</accession>